<comment type="similarity">
    <text evidence="3">Belongs to the Nudix hydrolase family.</text>
</comment>
<proteinExistence type="inferred from homology"/>
<comment type="cofactor">
    <cofactor evidence="1">
        <name>Mg(2+)</name>
        <dbReference type="ChEBI" id="CHEBI:18420"/>
    </cofactor>
</comment>
<dbReference type="PROSITE" id="PS00893">
    <property type="entry name" value="NUDIX_BOX"/>
    <property type="match status" value="1"/>
</dbReference>
<evidence type="ECO:0000256" key="2">
    <source>
        <dbReference type="ARBA" id="ARBA00022801"/>
    </source>
</evidence>
<dbReference type="STRING" id="1508404.JMA_09270"/>
<dbReference type="KEGG" id="jeo:JMA_09270"/>
<organism evidence="5 6">
    <name type="scientific">Jeotgalibacillus malaysiensis</name>
    <dbReference type="NCBI Taxonomy" id="1508404"/>
    <lineage>
        <taxon>Bacteria</taxon>
        <taxon>Bacillati</taxon>
        <taxon>Bacillota</taxon>
        <taxon>Bacilli</taxon>
        <taxon>Bacillales</taxon>
        <taxon>Caryophanaceae</taxon>
        <taxon>Jeotgalibacillus</taxon>
    </lineage>
</organism>
<sequence>MLTFGEKENGKTYITRPAVYSVMFNSNKDKIAVIHVRSKDYFLPGGGIEQGETHEKCLEREVLEETGMKVKVRRFIGSAGRYFYSINEGTYYLSEGHFYECEAGEKIEEPVDEDHELRWVEPTEAVNCLIHDHQRWAVKKALSLVRP</sequence>
<keyword evidence="6" id="KW-1185">Reference proteome</keyword>
<name>A0A0B5AQ84_9BACL</name>
<gene>
    <name evidence="5" type="ORF">JMA_09270</name>
</gene>
<dbReference type="SUPFAM" id="SSF55811">
    <property type="entry name" value="Nudix"/>
    <property type="match status" value="1"/>
</dbReference>
<accession>A0A0B5AQ84</accession>
<protein>
    <submittedName>
        <fullName evidence="5">DNA mismatch repair protein MutT</fullName>
    </submittedName>
</protein>
<dbReference type="AlphaFoldDB" id="A0A0B5AQ84"/>
<dbReference type="InterPro" id="IPR020084">
    <property type="entry name" value="NUDIX_hydrolase_CS"/>
</dbReference>
<dbReference type="EMBL" id="CP009416">
    <property type="protein sequence ID" value="AJD90244.1"/>
    <property type="molecule type" value="Genomic_DNA"/>
</dbReference>
<evidence type="ECO:0000256" key="1">
    <source>
        <dbReference type="ARBA" id="ARBA00001946"/>
    </source>
</evidence>
<dbReference type="InterPro" id="IPR015797">
    <property type="entry name" value="NUDIX_hydrolase-like_dom_sf"/>
</dbReference>
<evidence type="ECO:0000313" key="6">
    <source>
        <dbReference type="Proteomes" id="UP000031449"/>
    </source>
</evidence>
<dbReference type="InterPro" id="IPR020476">
    <property type="entry name" value="Nudix_hydrolase"/>
</dbReference>
<dbReference type="Gene3D" id="3.90.79.10">
    <property type="entry name" value="Nucleoside Triphosphate Pyrophosphohydrolase"/>
    <property type="match status" value="1"/>
</dbReference>
<evidence type="ECO:0000259" key="4">
    <source>
        <dbReference type="PROSITE" id="PS51462"/>
    </source>
</evidence>
<dbReference type="Proteomes" id="UP000031449">
    <property type="component" value="Chromosome"/>
</dbReference>
<reference evidence="5 6" key="1">
    <citation type="submission" date="2014-08" db="EMBL/GenBank/DDBJ databases">
        <title>Complete genome of a marine bacteria Jeotgalibacillus malaysiensis.</title>
        <authorList>
            <person name="Yaakop A.S."/>
            <person name="Chan K.-G."/>
            <person name="Goh K.M."/>
        </authorList>
    </citation>
    <scope>NUCLEOTIDE SEQUENCE [LARGE SCALE GENOMIC DNA]</scope>
    <source>
        <strain evidence="5 6">D5</strain>
    </source>
</reference>
<dbReference type="PANTHER" id="PTHR43046">
    <property type="entry name" value="GDP-MANNOSE MANNOSYL HYDROLASE"/>
    <property type="match status" value="1"/>
</dbReference>
<dbReference type="PRINTS" id="PR00502">
    <property type="entry name" value="NUDIXFAMILY"/>
</dbReference>
<dbReference type="CDD" id="cd04684">
    <property type="entry name" value="NUDIX_Hydrolase"/>
    <property type="match status" value="1"/>
</dbReference>
<evidence type="ECO:0000313" key="5">
    <source>
        <dbReference type="EMBL" id="AJD90244.1"/>
    </source>
</evidence>
<dbReference type="GO" id="GO:0016787">
    <property type="term" value="F:hydrolase activity"/>
    <property type="evidence" value="ECO:0007669"/>
    <property type="project" value="UniProtKB-KW"/>
</dbReference>
<dbReference type="PANTHER" id="PTHR43046:SF14">
    <property type="entry name" value="MUTT_NUDIX FAMILY PROTEIN"/>
    <property type="match status" value="1"/>
</dbReference>
<dbReference type="BioCyc" id="JESP1508404:G14D9-10159-MONOMER"/>
<dbReference type="Pfam" id="PF00293">
    <property type="entry name" value="NUDIX"/>
    <property type="match status" value="1"/>
</dbReference>
<dbReference type="OrthoDB" id="9816040at2"/>
<feature type="domain" description="Nudix hydrolase" evidence="4">
    <location>
        <begin position="14"/>
        <end position="143"/>
    </location>
</feature>
<evidence type="ECO:0000256" key="3">
    <source>
        <dbReference type="RuleBase" id="RU003476"/>
    </source>
</evidence>
<keyword evidence="2 3" id="KW-0378">Hydrolase</keyword>
<dbReference type="HOGENOM" id="CLU_126593_0_0_9"/>
<dbReference type="InterPro" id="IPR000086">
    <property type="entry name" value="NUDIX_hydrolase_dom"/>
</dbReference>
<dbReference type="PROSITE" id="PS51462">
    <property type="entry name" value="NUDIX"/>
    <property type="match status" value="1"/>
</dbReference>